<feature type="domain" description="N-acetyltransferase" evidence="3">
    <location>
        <begin position="17"/>
        <end position="204"/>
    </location>
</feature>
<dbReference type="SUPFAM" id="SSF46689">
    <property type="entry name" value="Homeodomain-like"/>
    <property type="match status" value="1"/>
</dbReference>
<evidence type="ECO:0000256" key="1">
    <source>
        <dbReference type="ARBA" id="ARBA00023125"/>
    </source>
</evidence>
<gene>
    <name evidence="5" type="ORF">PtrM4_025070</name>
</gene>
<dbReference type="InterPro" id="IPR000182">
    <property type="entry name" value="GNAT_dom"/>
</dbReference>
<dbReference type="GeneID" id="6338240"/>
<keyword evidence="5" id="KW-0808">Transferase</keyword>
<evidence type="ECO:0000313" key="5">
    <source>
        <dbReference type="EMBL" id="KAF7578267.1"/>
    </source>
</evidence>
<protein>
    <submittedName>
        <fullName evidence="5">Acetyltransferase</fullName>
    </submittedName>
</protein>
<dbReference type="CDD" id="cd04301">
    <property type="entry name" value="NAT_SF"/>
    <property type="match status" value="1"/>
</dbReference>
<reference evidence="5 6" key="1">
    <citation type="journal article" date="2018" name="BMC Genomics">
        <title>Comparative genomics of the wheat fungal pathogen Pyrenophora tritici-repentis reveals chromosomal variations and genome plasticity.</title>
        <authorList>
            <person name="Moolhuijzen P."/>
            <person name="See P.T."/>
            <person name="Hane J.K."/>
            <person name="Shi G."/>
            <person name="Liu Z."/>
            <person name="Oliver R.P."/>
            <person name="Moffat C.S."/>
        </authorList>
    </citation>
    <scope>NUCLEOTIDE SEQUENCE [LARGE SCALE GENOMIC DNA]</scope>
    <source>
        <strain evidence="5">M4</strain>
    </source>
</reference>
<evidence type="ECO:0000259" key="3">
    <source>
        <dbReference type="PROSITE" id="PS51186"/>
    </source>
</evidence>
<evidence type="ECO:0000313" key="6">
    <source>
        <dbReference type="Proteomes" id="UP000245464"/>
    </source>
</evidence>
<proteinExistence type="predicted"/>
<dbReference type="InterPro" id="IPR016181">
    <property type="entry name" value="Acyl_CoA_acyltransferase"/>
</dbReference>
<dbReference type="GO" id="GO:0016747">
    <property type="term" value="F:acyltransferase activity, transferring groups other than amino-acyl groups"/>
    <property type="evidence" value="ECO:0007669"/>
    <property type="project" value="InterPro"/>
</dbReference>
<dbReference type="Pfam" id="PF13508">
    <property type="entry name" value="Acetyltransf_7"/>
    <property type="match status" value="1"/>
</dbReference>
<keyword evidence="1" id="KW-0238">DNA-binding</keyword>
<keyword evidence="2" id="KW-0539">Nucleus</keyword>
<dbReference type="InterPro" id="IPR009057">
    <property type="entry name" value="Homeodomain-like_sf"/>
</dbReference>
<dbReference type="Gene3D" id="3.40.630.30">
    <property type="match status" value="1"/>
</dbReference>
<dbReference type="InterPro" id="IPR007889">
    <property type="entry name" value="HTH_Psq"/>
</dbReference>
<feature type="non-terminal residue" evidence="5">
    <location>
        <position position="354"/>
    </location>
</feature>
<dbReference type="SMART" id="SM00674">
    <property type="entry name" value="CENPB"/>
    <property type="match status" value="1"/>
</dbReference>
<dbReference type="PROSITE" id="PS51186">
    <property type="entry name" value="GNAT"/>
    <property type="match status" value="1"/>
</dbReference>
<dbReference type="KEGG" id="ptrr:6338240"/>
<organism evidence="5 6">
    <name type="scientific">Pyrenophora tritici-repentis</name>
    <dbReference type="NCBI Taxonomy" id="45151"/>
    <lineage>
        <taxon>Eukaryota</taxon>
        <taxon>Fungi</taxon>
        <taxon>Dikarya</taxon>
        <taxon>Ascomycota</taxon>
        <taxon>Pezizomycotina</taxon>
        <taxon>Dothideomycetes</taxon>
        <taxon>Pleosporomycetidae</taxon>
        <taxon>Pleosporales</taxon>
        <taxon>Pleosporineae</taxon>
        <taxon>Pleosporaceae</taxon>
        <taxon>Pyrenophora</taxon>
    </lineage>
</organism>
<dbReference type="Gene3D" id="1.10.10.60">
    <property type="entry name" value="Homeodomain-like"/>
    <property type="match status" value="1"/>
</dbReference>
<dbReference type="RefSeq" id="XP_001932301.2">
    <property type="nucleotide sequence ID" value="XM_001932266.2"/>
</dbReference>
<feature type="domain" description="HTH CENPB-type" evidence="4">
    <location>
        <begin position="281"/>
        <end position="350"/>
    </location>
</feature>
<dbReference type="InterPro" id="IPR006600">
    <property type="entry name" value="HTH_CenpB_DNA-bd_dom"/>
</dbReference>
<dbReference type="AlphaFoldDB" id="A0A834SGP4"/>
<sequence>MHDPIADAKAQEATQQYTFRIATPADIPSLQQMIGDSLRALGKGYYTQAELDGSIGYLFGPDSVLIHDQTYFILHPVAQPETICACGGWSFRKTLYGGDSAPSPLRMPEKRNPACDRASIRAIFTSPSFARRGLGTMMMRYCEARAKEGKKGETAGFTRLEMGATLSGVALYEKCGYARSGREDVVSCPNGESIRILHMTKDLVEDKASGHPNTSAAHAQQYYLMSQQRNVQQAYTEGDIILAISDITSNQVPSVKRAAAIYNVPRTTVRRRRAGQRSRRDCEPNSKRLTKLEEEAIVQRVLEESSRGIPPSKAHVQDMADRLLRERGGKPTGKNWVDNFIKRTPELQTRWSRP</sequence>
<comment type="caution">
    <text evidence="5">The sequence shown here is derived from an EMBL/GenBank/DDBJ whole genome shotgun (WGS) entry which is preliminary data.</text>
</comment>
<evidence type="ECO:0000256" key="2">
    <source>
        <dbReference type="ARBA" id="ARBA00023242"/>
    </source>
</evidence>
<dbReference type="SUPFAM" id="SSF55729">
    <property type="entry name" value="Acyl-CoA N-acyltransferases (Nat)"/>
    <property type="match status" value="1"/>
</dbReference>
<dbReference type="PROSITE" id="PS51253">
    <property type="entry name" value="HTH_CENPB"/>
    <property type="match status" value="1"/>
</dbReference>
<name>A0A834SGP4_9PLEO</name>
<dbReference type="Proteomes" id="UP000245464">
    <property type="component" value="Chromosome 1"/>
</dbReference>
<dbReference type="GO" id="GO:0003677">
    <property type="term" value="F:DNA binding"/>
    <property type="evidence" value="ECO:0007669"/>
    <property type="project" value="UniProtKB-KW"/>
</dbReference>
<accession>A0A834SGP4</accession>
<dbReference type="EMBL" id="NQIK02000001">
    <property type="protein sequence ID" value="KAF7578267.1"/>
    <property type="molecule type" value="Genomic_DNA"/>
</dbReference>
<dbReference type="Pfam" id="PF05225">
    <property type="entry name" value="HTH_psq"/>
    <property type="match status" value="1"/>
</dbReference>
<evidence type="ECO:0000259" key="4">
    <source>
        <dbReference type="PROSITE" id="PS51253"/>
    </source>
</evidence>
<dbReference type="Pfam" id="PF03221">
    <property type="entry name" value="HTH_Tnp_Tc5"/>
    <property type="match status" value="1"/>
</dbReference>